<evidence type="ECO:0000313" key="3">
    <source>
        <dbReference type="Proteomes" id="UP000192790"/>
    </source>
</evidence>
<dbReference type="STRING" id="1122930.SAMN02745168_2318"/>
<keyword evidence="1" id="KW-0812">Transmembrane</keyword>
<sequence>MADKEKDILEIEVPSLTRGEYIRSARSIFWFFYSYLVMIFLLFAYWIDSNELWKPYLPVPSFYFFLGALVFLPLVFEAVNRFFFDKLASPKTPRVFRFTPDGWSVRWQDREAYYTWEKTAKLRNDPEALYFFPTARTCYVLPKRLLTNKDRGKILRTYEKWHPKTKGRRLFKK</sequence>
<gene>
    <name evidence="2" type="ORF">SAMN02745168_2318</name>
</gene>
<dbReference type="AlphaFoldDB" id="A0A1W2BRZ1"/>
<dbReference type="Proteomes" id="UP000192790">
    <property type="component" value="Unassembled WGS sequence"/>
</dbReference>
<protein>
    <submittedName>
        <fullName evidence="2">YcxB-like protein</fullName>
    </submittedName>
</protein>
<evidence type="ECO:0000313" key="2">
    <source>
        <dbReference type="EMBL" id="SMC75372.1"/>
    </source>
</evidence>
<keyword evidence="1" id="KW-0472">Membrane</keyword>
<reference evidence="2 3" key="1">
    <citation type="submission" date="2017-04" db="EMBL/GenBank/DDBJ databases">
        <authorList>
            <person name="Afonso C.L."/>
            <person name="Miller P.J."/>
            <person name="Scott M.A."/>
            <person name="Spackman E."/>
            <person name="Goraichik I."/>
            <person name="Dimitrov K.M."/>
            <person name="Suarez D.L."/>
            <person name="Swayne D.E."/>
        </authorList>
    </citation>
    <scope>NUCLEOTIDE SEQUENCE [LARGE SCALE GENOMIC DNA]</scope>
    <source>
        <strain evidence="2 3">DSM 12816</strain>
    </source>
</reference>
<accession>A0A1W2BRZ1</accession>
<proteinExistence type="predicted"/>
<feature type="transmembrane region" description="Helical" evidence="1">
    <location>
        <begin position="28"/>
        <end position="47"/>
    </location>
</feature>
<evidence type="ECO:0000256" key="1">
    <source>
        <dbReference type="SAM" id="Phobius"/>
    </source>
</evidence>
<dbReference type="RefSeq" id="WP_084234996.1">
    <property type="nucleotide sequence ID" value="NZ_FWXW01000006.1"/>
</dbReference>
<name>A0A1W2BRZ1_9FIRM</name>
<dbReference type="EMBL" id="FWXW01000006">
    <property type="protein sequence ID" value="SMC75372.1"/>
    <property type="molecule type" value="Genomic_DNA"/>
</dbReference>
<organism evidence="2 3">
    <name type="scientific">Papillibacter cinnamivorans DSM 12816</name>
    <dbReference type="NCBI Taxonomy" id="1122930"/>
    <lineage>
        <taxon>Bacteria</taxon>
        <taxon>Bacillati</taxon>
        <taxon>Bacillota</taxon>
        <taxon>Clostridia</taxon>
        <taxon>Eubacteriales</taxon>
        <taxon>Oscillospiraceae</taxon>
        <taxon>Papillibacter</taxon>
    </lineage>
</organism>
<keyword evidence="3" id="KW-1185">Reference proteome</keyword>
<keyword evidence="1" id="KW-1133">Transmembrane helix</keyword>
<feature type="transmembrane region" description="Helical" evidence="1">
    <location>
        <begin position="62"/>
        <end position="84"/>
    </location>
</feature>